<dbReference type="AlphaFoldDB" id="A0A6J6G5U0"/>
<sequence length="45" mass="4856">MRGWLSTMSSASYCTSPRYSTAFFGVPMSTKAASIPGRTFCTLPT</sequence>
<organism evidence="1">
    <name type="scientific">freshwater metagenome</name>
    <dbReference type="NCBI Taxonomy" id="449393"/>
    <lineage>
        <taxon>unclassified sequences</taxon>
        <taxon>metagenomes</taxon>
        <taxon>ecological metagenomes</taxon>
    </lineage>
</organism>
<name>A0A6J6G5U0_9ZZZZ</name>
<dbReference type="EMBL" id="CAEZTS010000244">
    <property type="protein sequence ID" value="CAB4596561.1"/>
    <property type="molecule type" value="Genomic_DNA"/>
</dbReference>
<reference evidence="1" key="1">
    <citation type="submission" date="2020-05" db="EMBL/GenBank/DDBJ databases">
        <authorList>
            <person name="Chiriac C."/>
            <person name="Salcher M."/>
            <person name="Ghai R."/>
            <person name="Kavagutti S V."/>
        </authorList>
    </citation>
    <scope>NUCLEOTIDE SEQUENCE</scope>
</reference>
<evidence type="ECO:0000313" key="1">
    <source>
        <dbReference type="EMBL" id="CAB4596561.1"/>
    </source>
</evidence>
<proteinExistence type="predicted"/>
<gene>
    <name evidence="1" type="ORF">UFOPK1722_01937</name>
</gene>
<protein>
    <submittedName>
        <fullName evidence="1">Unannotated protein</fullName>
    </submittedName>
</protein>
<accession>A0A6J6G5U0</accession>